<feature type="compositionally biased region" description="Basic and acidic residues" evidence="1">
    <location>
        <begin position="347"/>
        <end position="381"/>
    </location>
</feature>
<dbReference type="Proteomes" id="UP001418222">
    <property type="component" value="Unassembled WGS sequence"/>
</dbReference>
<feature type="region of interest" description="Disordered" evidence="1">
    <location>
        <begin position="464"/>
        <end position="523"/>
    </location>
</feature>
<dbReference type="PANTHER" id="PTHR34660">
    <property type="entry name" value="MYB-LIKE PROTEIN X"/>
    <property type="match status" value="1"/>
</dbReference>
<feature type="region of interest" description="Disordered" evidence="1">
    <location>
        <begin position="13"/>
        <end position="157"/>
    </location>
</feature>
<dbReference type="PANTHER" id="PTHR34660:SF3">
    <property type="entry name" value="RRM DOMAIN-CONTAINING PROTEIN"/>
    <property type="match status" value="1"/>
</dbReference>
<feature type="region of interest" description="Disordered" evidence="1">
    <location>
        <begin position="166"/>
        <end position="185"/>
    </location>
</feature>
<feature type="compositionally biased region" description="Basic and acidic residues" evidence="1">
    <location>
        <begin position="14"/>
        <end position="34"/>
    </location>
</feature>
<sequence length="605" mass="69078">MLMGFGCFAAIGNEMHEKTLRENSQSDEKQDKVREKKHKKEKKGKEKKERKEKREKDRSKDKHKEKKDRKEKRKERKKHKEIDKGQTPEDSRAETRTEGHNEFNVREILQEEGGKDSKLAEELGRRTRDDGAANRLAGSITSSIPSPLEMERSSDKKAFSVHNIGSAQRNYGSGPPVENFTNPLQRRTENISTATSMENERSKMLERPPFVINTMPNRNHGIPRPDGISRLVNRKTECSIAGMEKEKSGEKNTIPNNIVSPPERGQLGARVVAWSSTSTQRNNHMGLAEENHSFRSKTDDILDPSVHSRMDVCAVPPIEKERIKGREMFAPQLSSEQRTKATIGQPVEKDRYQKLYEKDADENRKDEYRKGVKDSDSENKSRAKHTDKHSNDKEKWEKIAKFEKIENEQRNFVKKDQVDTLSSKPLAPHKENTAGIKDAESMKRRNDTNTNGFIHENDARPSKMPRLIQSSTPTDPPFSLPLKDGAMNNSKKPDRTLDNNEKKINGTGKSHLQAIDGRPPAARGPLENGDVALRSPHPDSKYLPHIYTVPKTEEMSEIDDMDWLFNCCDSRQKPKPKHEHAPRVWAEALWIDSADVLALPYVVPF</sequence>
<name>A0AAP0BTI3_9ASPA</name>
<feature type="compositionally biased region" description="Basic and acidic residues" evidence="1">
    <location>
        <begin position="80"/>
        <end position="132"/>
    </location>
</feature>
<dbReference type="EMBL" id="JBBWWQ010000003">
    <property type="protein sequence ID" value="KAK8950731.1"/>
    <property type="molecule type" value="Genomic_DNA"/>
</dbReference>
<accession>A0AAP0BTI3</accession>
<dbReference type="AlphaFoldDB" id="A0AAP0BTI3"/>
<evidence type="ECO:0000313" key="3">
    <source>
        <dbReference type="Proteomes" id="UP001418222"/>
    </source>
</evidence>
<gene>
    <name evidence="2" type="ORF">KSP39_PZI003993</name>
</gene>
<feature type="compositionally biased region" description="Basic and acidic residues" evidence="1">
    <location>
        <begin position="491"/>
        <end position="504"/>
    </location>
</feature>
<reference evidence="2 3" key="1">
    <citation type="journal article" date="2022" name="Nat. Plants">
        <title>Genomes of leafy and leafless Platanthera orchids illuminate the evolution of mycoheterotrophy.</title>
        <authorList>
            <person name="Li M.H."/>
            <person name="Liu K.W."/>
            <person name="Li Z."/>
            <person name="Lu H.C."/>
            <person name="Ye Q.L."/>
            <person name="Zhang D."/>
            <person name="Wang J.Y."/>
            <person name="Li Y.F."/>
            <person name="Zhong Z.M."/>
            <person name="Liu X."/>
            <person name="Yu X."/>
            <person name="Liu D.K."/>
            <person name="Tu X.D."/>
            <person name="Liu B."/>
            <person name="Hao Y."/>
            <person name="Liao X.Y."/>
            <person name="Jiang Y.T."/>
            <person name="Sun W.H."/>
            <person name="Chen J."/>
            <person name="Chen Y.Q."/>
            <person name="Ai Y."/>
            <person name="Zhai J.W."/>
            <person name="Wu S.S."/>
            <person name="Zhou Z."/>
            <person name="Hsiao Y.Y."/>
            <person name="Wu W.L."/>
            <person name="Chen Y.Y."/>
            <person name="Lin Y.F."/>
            <person name="Hsu J.L."/>
            <person name="Li C.Y."/>
            <person name="Wang Z.W."/>
            <person name="Zhao X."/>
            <person name="Zhong W.Y."/>
            <person name="Ma X.K."/>
            <person name="Ma L."/>
            <person name="Huang J."/>
            <person name="Chen G.Z."/>
            <person name="Huang M.Z."/>
            <person name="Huang L."/>
            <person name="Peng D.H."/>
            <person name="Luo Y.B."/>
            <person name="Zou S.Q."/>
            <person name="Chen S.P."/>
            <person name="Lan S."/>
            <person name="Tsai W.C."/>
            <person name="Van de Peer Y."/>
            <person name="Liu Z.J."/>
        </authorList>
    </citation>
    <scope>NUCLEOTIDE SEQUENCE [LARGE SCALE GENOMIC DNA]</scope>
    <source>
        <strain evidence="2">Lor287</strain>
    </source>
</reference>
<proteinExistence type="predicted"/>
<keyword evidence="3" id="KW-1185">Reference proteome</keyword>
<protein>
    <submittedName>
        <fullName evidence="2">Uncharacterized protein</fullName>
    </submittedName>
</protein>
<feature type="compositionally biased region" description="Polar residues" evidence="1">
    <location>
        <begin position="332"/>
        <end position="342"/>
    </location>
</feature>
<feature type="compositionally biased region" description="Basic and acidic residues" evidence="1">
    <location>
        <begin position="43"/>
        <end position="62"/>
    </location>
</feature>
<organism evidence="2 3">
    <name type="scientific">Platanthera zijinensis</name>
    <dbReference type="NCBI Taxonomy" id="2320716"/>
    <lineage>
        <taxon>Eukaryota</taxon>
        <taxon>Viridiplantae</taxon>
        <taxon>Streptophyta</taxon>
        <taxon>Embryophyta</taxon>
        <taxon>Tracheophyta</taxon>
        <taxon>Spermatophyta</taxon>
        <taxon>Magnoliopsida</taxon>
        <taxon>Liliopsida</taxon>
        <taxon>Asparagales</taxon>
        <taxon>Orchidaceae</taxon>
        <taxon>Orchidoideae</taxon>
        <taxon>Orchideae</taxon>
        <taxon>Orchidinae</taxon>
        <taxon>Platanthera</taxon>
    </lineage>
</organism>
<evidence type="ECO:0000313" key="2">
    <source>
        <dbReference type="EMBL" id="KAK8950731.1"/>
    </source>
</evidence>
<evidence type="ECO:0000256" key="1">
    <source>
        <dbReference type="SAM" id="MobiDB-lite"/>
    </source>
</evidence>
<comment type="caution">
    <text evidence="2">The sequence shown here is derived from an EMBL/GenBank/DDBJ whole genome shotgun (WGS) entry which is preliminary data.</text>
</comment>
<feature type="region of interest" description="Disordered" evidence="1">
    <location>
        <begin position="328"/>
        <end position="395"/>
    </location>
</feature>
<feature type="region of interest" description="Disordered" evidence="1">
    <location>
        <begin position="243"/>
        <end position="263"/>
    </location>
</feature>
<feature type="compositionally biased region" description="Basic residues" evidence="1">
    <location>
        <begin position="63"/>
        <end position="79"/>
    </location>
</feature>